<dbReference type="GeneID" id="23611399"/>
<dbReference type="RefSeq" id="XP_011397033.1">
    <property type="nucleotide sequence ID" value="XM_011398731.1"/>
</dbReference>
<keyword evidence="3" id="KW-1185">Reference proteome</keyword>
<sequence length="62" mass="6897">MRFDRQWTTSWPSSPSCAPSATSSPAFTPSVWWRSLSGGSRLAGRMRMRPCNHSTGYFSPDA</sequence>
<name>A0A087S9I4_AUXPR</name>
<reference evidence="2 3" key="1">
    <citation type="journal article" date="2014" name="BMC Genomics">
        <title>Oil accumulation mechanisms of the oleaginous microalga Chlorella protothecoides revealed through its genome, transcriptomes, and proteomes.</title>
        <authorList>
            <person name="Gao C."/>
            <person name="Wang Y."/>
            <person name="Shen Y."/>
            <person name="Yan D."/>
            <person name="He X."/>
            <person name="Dai J."/>
            <person name="Wu Q."/>
        </authorList>
    </citation>
    <scope>NUCLEOTIDE SEQUENCE [LARGE SCALE GENOMIC DNA]</scope>
    <source>
        <strain evidence="2 3">0710</strain>
    </source>
</reference>
<gene>
    <name evidence="2" type="ORF">F751_0008</name>
</gene>
<feature type="compositionally biased region" description="Low complexity" evidence="1">
    <location>
        <begin position="8"/>
        <end position="27"/>
    </location>
</feature>
<evidence type="ECO:0000313" key="3">
    <source>
        <dbReference type="Proteomes" id="UP000028924"/>
    </source>
</evidence>
<comment type="caution">
    <text evidence="2">The sequence shown here is derived from an EMBL/GenBank/DDBJ whole genome shotgun (WGS) entry which is preliminary data.</text>
</comment>
<evidence type="ECO:0000256" key="1">
    <source>
        <dbReference type="SAM" id="MobiDB-lite"/>
    </source>
</evidence>
<accession>A0A087S9I4</accession>
<feature type="region of interest" description="Disordered" evidence="1">
    <location>
        <begin position="1"/>
        <end position="27"/>
    </location>
</feature>
<protein>
    <submittedName>
        <fullName evidence="2">Uncharacterized protein</fullName>
    </submittedName>
</protein>
<organism evidence="2 3">
    <name type="scientific">Auxenochlorella protothecoides</name>
    <name type="common">Green microalga</name>
    <name type="synonym">Chlorella protothecoides</name>
    <dbReference type="NCBI Taxonomy" id="3075"/>
    <lineage>
        <taxon>Eukaryota</taxon>
        <taxon>Viridiplantae</taxon>
        <taxon>Chlorophyta</taxon>
        <taxon>core chlorophytes</taxon>
        <taxon>Trebouxiophyceae</taxon>
        <taxon>Chlorellales</taxon>
        <taxon>Chlorellaceae</taxon>
        <taxon>Auxenochlorella</taxon>
    </lineage>
</organism>
<dbReference type="KEGG" id="apro:F751_0008"/>
<dbReference type="Proteomes" id="UP000028924">
    <property type="component" value="Unassembled WGS sequence"/>
</dbReference>
<proteinExistence type="predicted"/>
<dbReference type="AlphaFoldDB" id="A0A087S9I4"/>
<evidence type="ECO:0000313" key="2">
    <source>
        <dbReference type="EMBL" id="KFM22388.1"/>
    </source>
</evidence>
<dbReference type="EMBL" id="APJO01000305">
    <property type="protein sequence ID" value="KFM22388.1"/>
    <property type="molecule type" value="Genomic_DNA"/>
</dbReference>